<keyword evidence="3 5" id="KW-0067">ATP-binding</keyword>
<keyword evidence="1" id="KW-0813">Transport</keyword>
<keyword evidence="6" id="KW-1185">Reference proteome</keyword>
<dbReference type="PANTHER" id="PTHR42781">
    <property type="entry name" value="SPERMIDINE/PUTRESCINE IMPORT ATP-BINDING PROTEIN POTA"/>
    <property type="match status" value="1"/>
</dbReference>
<dbReference type="GO" id="GO:0005524">
    <property type="term" value="F:ATP binding"/>
    <property type="evidence" value="ECO:0007669"/>
    <property type="project" value="UniProtKB-KW"/>
</dbReference>
<accession>A0ABW4ZHJ1</accession>
<comment type="caution">
    <text evidence="5">The sequence shown here is derived from an EMBL/GenBank/DDBJ whole genome shotgun (WGS) entry which is preliminary data.</text>
</comment>
<dbReference type="InterPro" id="IPR017871">
    <property type="entry name" value="ABC_transporter-like_CS"/>
</dbReference>
<name>A0ABW4ZHJ1_9SPHI</name>
<keyword evidence="2" id="KW-0547">Nucleotide-binding</keyword>
<dbReference type="InterPro" id="IPR027417">
    <property type="entry name" value="P-loop_NTPase"/>
</dbReference>
<dbReference type="Proteomes" id="UP001597387">
    <property type="component" value="Unassembled WGS sequence"/>
</dbReference>
<evidence type="ECO:0000259" key="4">
    <source>
        <dbReference type="PROSITE" id="PS50893"/>
    </source>
</evidence>
<dbReference type="RefSeq" id="WP_255905475.1">
    <property type="nucleotide sequence ID" value="NZ_JAFMZO010000005.1"/>
</dbReference>
<evidence type="ECO:0000256" key="2">
    <source>
        <dbReference type="ARBA" id="ARBA00022741"/>
    </source>
</evidence>
<protein>
    <submittedName>
        <fullName evidence="5">ABC transporter ATP-binding protein</fullName>
    </submittedName>
</protein>
<feature type="domain" description="ABC transporter" evidence="4">
    <location>
        <begin position="7"/>
        <end position="241"/>
    </location>
</feature>
<dbReference type="SUPFAM" id="SSF52540">
    <property type="entry name" value="P-loop containing nucleoside triphosphate hydrolases"/>
    <property type="match status" value="1"/>
</dbReference>
<evidence type="ECO:0000313" key="5">
    <source>
        <dbReference type="EMBL" id="MFD2161067.1"/>
    </source>
</evidence>
<dbReference type="InterPro" id="IPR050093">
    <property type="entry name" value="ABC_SmlMolc_Importer"/>
</dbReference>
<dbReference type="EMBL" id="JBHUHZ010000001">
    <property type="protein sequence ID" value="MFD2161067.1"/>
    <property type="molecule type" value="Genomic_DNA"/>
</dbReference>
<reference evidence="6" key="1">
    <citation type="journal article" date="2019" name="Int. J. Syst. Evol. Microbiol.">
        <title>The Global Catalogue of Microorganisms (GCM) 10K type strain sequencing project: providing services to taxonomists for standard genome sequencing and annotation.</title>
        <authorList>
            <consortium name="The Broad Institute Genomics Platform"/>
            <consortium name="The Broad Institute Genome Sequencing Center for Infectious Disease"/>
            <person name="Wu L."/>
            <person name="Ma J."/>
        </authorList>
    </citation>
    <scope>NUCLEOTIDE SEQUENCE [LARGE SCALE GENOMIC DNA]</scope>
    <source>
        <strain evidence="6">KCTC 42217</strain>
    </source>
</reference>
<dbReference type="InterPro" id="IPR003439">
    <property type="entry name" value="ABC_transporter-like_ATP-bd"/>
</dbReference>
<dbReference type="PROSITE" id="PS50893">
    <property type="entry name" value="ABC_TRANSPORTER_2"/>
    <property type="match status" value="1"/>
</dbReference>
<evidence type="ECO:0000256" key="1">
    <source>
        <dbReference type="ARBA" id="ARBA00022448"/>
    </source>
</evidence>
<dbReference type="Gene3D" id="3.40.50.300">
    <property type="entry name" value="P-loop containing nucleotide triphosphate hydrolases"/>
    <property type="match status" value="1"/>
</dbReference>
<sequence length="335" mass="37618">MSNDTFIELSEVSKTYPTETFAGVKAVTTSIPKGKVVAIVGESGSGKSTMLKLIYGLLSPDEGMVLFKGEAILGPAEKLIPGHDSMKMVTQDFSLNTYAKVYENVASMLPNTDLKYKEEKSWAVMRFLRIDHLHNKRVSDLSGGEQQRVAIARAIITEPEVLLMDEPFSQVDTPLKTHLRADIRRLSHDLGITVILVSHDPVDGLSLADEIVVLNKGQVVESGSPEQLYNQPQNVYTAKLLADCNILKKEEAVKLGLRPLKDTVAIYPEWVELKRSWTSKSFILIDSFFKGNYEELLLERDHIRLRAINFHINHYKKGAAVPVVLDRFLEFYQTT</sequence>
<dbReference type="Pfam" id="PF00005">
    <property type="entry name" value="ABC_tran"/>
    <property type="match status" value="1"/>
</dbReference>
<evidence type="ECO:0000256" key="3">
    <source>
        <dbReference type="ARBA" id="ARBA00022840"/>
    </source>
</evidence>
<dbReference type="PANTHER" id="PTHR42781:SF4">
    <property type="entry name" value="SPERMIDINE_PUTRESCINE IMPORT ATP-BINDING PROTEIN POTA"/>
    <property type="match status" value="1"/>
</dbReference>
<organism evidence="5 6">
    <name type="scientific">Paradesertivirga mongoliensis</name>
    <dbReference type="NCBI Taxonomy" id="2100740"/>
    <lineage>
        <taxon>Bacteria</taxon>
        <taxon>Pseudomonadati</taxon>
        <taxon>Bacteroidota</taxon>
        <taxon>Sphingobacteriia</taxon>
        <taxon>Sphingobacteriales</taxon>
        <taxon>Sphingobacteriaceae</taxon>
        <taxon>Paradesertivirga</taxon>
    </lineage>
</organism>
<proteinExistence type="predicted"/>
<gene>
    <name evidence="5" type="ORF">ACFSJU_01590</name>
</gene>
<dbReference type="InterPro" id="IPR003593">
    <property type="entry name" value="AAA+_ATPase"/>
</dbReference>
<evidence type="ECO:0000313" key="6">
    <source>
        <dbReference type="Proteomes" id="UP001597387"/>
    </source>
</evidence>
<dbReference type="PROSITE" id="PS00211">
    <property type="entry name" value="ABC_TRANSPORTER_1"/>
    <property type="match status" value="1"/>
</dbReference>
<dbReference type="SMART" id="SM00382">
    <property type="entry name" value="AAA"/>
    <property type="match status" value="1"/>
</dbReference>